<dbReference type="GO" id="GO:0007165">
    <property type="term" value="P:signal transduction"/>
    <property type="evidence" value="ECO:0007669"/>
    <property type="project" value="InterPro"/>
</dbReference>
<dbReference type="RefSeq" id="WP_074875340.1">
    <property type="nucleotide sequence ID" value="NZ_FNTF01000002.1"/>
</dbReference>
<proteinExistence type="predicted"/>
<sequence>MKVFVSWSGQRSKAVAELISDWIKCVLQASQPWISTRDIDKGAIWFSEIADQLKDTAAGIVCLTQENKNKPWILFETGALAKGLSTNRVCTFLIDLESSEIEDPLAQFNHTFPEKVSMWGLISSLNTCLDSNKLEERVLRQVFDTYWPQFESKFQLALDLNPLGVEVVPRSEESMLAEILANTRSLSNRIRDLESRVVSSEDRVPEFNFDEKASYLKALIEQSVPVEKIISVADQLNFPRENLDLLLRKFRKGTVLKSSLSHGVQVGPITAA</sequence>
<organism evidence="2 3">
    <name type="scientific">Pseudomonas frederiksbergensis</name>
    <dbReference type="NCBI Taxonomy" id="104087"/>
    <lineage>
        <taxon>Bacteria</taxon>
        <taxon>Pseudomonadati</taxon>
        <taxon>Pseudomonadota</taxon>
        <taxon>Gammaproteobacteria</taxon>
        <taxon>Pseudomonadales</taxon>
        <taxon>Pseudomonadaceae</taxon>
        <taxon>Pseudomonas</taxon>
    </lineage>
</organism>
<feature type="domain" description="TIR" evidence="1">
    <location>
        <begin position="3"/>
        <end position="106"/>
    </location>
</feature>
<dbReference type="Proteomes" id="UP000183114">
    <property type="component" value="Unassembled WGS sequence"/>
</dbReference>
<gene>
    <name evidence="2" type="ORF">SAMN04490185_3177</name>
</gene>
<dbReference type="AlphaFoldDB" id="A0A1H4ZE28"/>
<dbReference type="InterPro" id="IPR035897">
    <property type="entry name" value="Toll_tir_struct_dom_sf"/>
</dbReference>
<dbReference type="Pfam" id="PF13676">
    <property type="entry name" value="TIR_2"/>
    <property type="match status" value="1"/>
</dbReference>
<evidence type="ECO:0000259" key="1">
    <source>
        <dbReference type="Pfam" id="PF13676"/>
    </source>
</evidence>
<name>A0A1H4ZE28_9PSED</name>
<evidence type="ECO:0000313" key="3">
    <source>
        <dbReference type="Proteomes" id="UP000183114"/>
    </source>
</evidence>
<evidence type="ECO:0000313" key="2">
    <source>
        <dbReference type="EMBL" id="SED28496.1"/>
    </source>
</evidence>
<accession>A0A1H4ZE28</accession>
<dbReference type="InterPro" id="IPR000157">
    <property type="entry name" value="TIR_dom"/>
</dbReference>
<dbReference type="Gene3D" id="3.40.50.10140">
    <property type="entry name" value="Toll/interleukin-1 receptor homology (TIR) domain"/>
    <property type="match status" value="1"/>
</dbReference>
<protein>
    <submittedName>
        <fullName evidence="2">TIR domain-containing protein</fullName>
    </submittedName>
</protein>
<dbReference type="EMBL" id="FNTF01000002">
    <property type="protein sequence ID" value="SED28496.1"/>
    <property type="molecule type" value="Genomic_DNA"/>
</dbReference>
<dbReference type="SUPFAM" id="SSF52200">
    <property type="entry name" value="Toll/Interleukin receptor TIR domain"/>
    <property type="match status" value="1"/>
</dbReference>
<reference evidence="2 3" key="1">
    <citation type="submission" date="2016-10" db="EMBL/GenBank/DDBJ databases">
        <authorList>
            <person name="de Groot N.N."/>
        </authorList>
    </citation>
    <scope>NUCLEOTIDE SEQUENCE [LARGE SCALE GENOMIC DNA]</scope>
    <source>
        <strain evidence="2 3">BS3655</strain>
    </source>
</reference>